<dbReference type="EMBL" id="GBXM01042181">
    <property type="protein sequence ID" value="JAH66396.1"/>
    <property type="molecule type" value="Transcribed_RNA"/>
</dbReference>
<organism evidence="1">
    <name type="scientific">Anguilla anguilla</name>
    <name type="common">European freshwater eel</name>
    <name type="synonym">Muraena anguilla</name>
    <dbReference type="NCBI Taxonomy" id="7936"/>
    <lineage>
        <taxon>Eukaryota</taxon>
        <taxon>Metazoa</taxon>
        <taxon>Chordata</taxon>
        <taxon>Craniata</taxon>
        <taxon>Vertebrata</taxon>
        <taxon>Euteleostomi</taxon>
        <taxon>Actinopterygii</taxon>
        <taxon>Neopterygii</taxon>
        <taxon>Teleostei</taxon>
        <taxon>Anguilliformes</taxon>
        <taxon>Anguillidae</taxon>
        <taxon>Anguilla</taxon>
    </lineage>
</organism>
<proteinExistence type="predicted"/>
<dbReference type="AlphaFoldDB" id="A0A0E9UKZ3"/>
<accession>A0A0E9UKZ3</accession>
<reference evidence="1" key="1">
    <citation type="submission" date="2014-11" db="EMBL/GenBank/DDBJ databases">
        <authorList>
            <person name="Amaro Gonzalez C."/>
        </authorList>
    </citation>
    <scope>NUCLEOTIDE SEQUENCE</scope>
</reference>
<protein>
    <submittedName>
        <fullName evidence="1">Uncharacterized protein</fullName>
    </submittedName>
</protein>
<name>A0A0E9UKZ3_ANGAN</name>
<evidence type="ECO:0000313" key="1">
    <source>
        <dbReference type="EMBL" id="JAH66396.1"/>
    </source>
</evidence>
<sequence>MLPLDHIIQTHGLNIRCYGNDIQIYGSTKSPAALLPQTLLACIQDIKI</sequence>
<reference evidence="1" key="2">
    <citation type="journal article" date="2015" name="Fish Shellfish Immunol.">
        <title>Early steps in the European eel (Anguilla anguilla)-Vibrio vulnificus interaction in the gills: Role of the RtxA13 toxin.</title>
        <authorList>
            <person name="Callol A."/>
            <person name="Pajuelo D."/>
            <person name="Ebbesson L."/>
            <person name="Teles M."/>
            <person name="MacKenzie S."/>
            <person name="Amaro C."/>
        </authorList>
    </citation>
    <scope>NUCLEOTIDE SEQUENCE</scope>
</reference>